<sequence>MKVYESKDIRNVGVVGHGDSGKTTLTAALLFTAGATNRLLRVDEGNTITDFDEEEIQRKITISTAIAVAEWKKTKINILDTPGYNIFINDTRGALVAADAALVLVDGVAGVEVQTEKVWSFAVEFKLPRAVVINKLDRERADFQRALASVQEFFGRAAVPIHLPIGTERDFKGIIDLIRMKAFLYTPDGDGKGKEAEIPAAYAEEAQKAHEVLVEIVAEGNDAYMEEFFEKGTLPVDHILEGMRQGVRELRVFPVMCASALHNIGSDLILDLVVEDMPNPTERGEITAFVNGVEAHRPVAESDLPSAYVFKTTADPFAGRITYFRVDTGIVKNDSNLQNVNKSSTERLAHLSIPHGKTLQPITELHAGDIGAVAKLKDTLTGDTLAEKGLNITYPPVKLPEPSIAFAIEAKSRNDEDRMGNAVHRILEEDQSLRFYRDPQTREFLLAGAGQQHVEIVVSRLKKRYGVDVTLKAPKIPYRETIRGHADVQGRHKKQTGGHGQFGDCWIKMDPLPRGGNFEFVNETFGGSIPKNFIPAVEKGIVEIAANGYLAGYPMVDFKVTVYDGSYHDVDSSELAFKLAARKAFKAAMQQAKPTLLEPVMNAEIVAPVEYAGDLMGDLNGRRGRISGMDTRGATQFIKAQVPMSEMLNYQSDLTAMTQGRASFTMEFDHYDYVPQLQADKIIAAAKAAKTGEEEEEE</sequence>
<dbReference type="KEGG" id="sus:Acid_7675"/>
<reference evidence="10" key="1">
    <citation type="submission" date="2006-10" db="EMBL/GenBank/DDBJ databases">
        <title>Complete sequence of Solibacter usitatus Ellin6076.</title>
        <authorList>
            <consortium name="US DOE Joint Genome Institute"/>
            <person name="Copeland A."/>
            <person name="Lucas S."/>
            <person name="Lapidus A."/>
            <person name="Barry K."/>
            <person name="Detter J.C."/>
            <person name="Glavina del Rio T."/>
            <person name="Hammon N."/>
            <person name="Israni S."/>
            <person name="Dalin E."/>
            <person name="Tice H."/>
            <person name="Pitluck S."/>
            <person name="Thompson L.S."/>
            <person name="Brettin T."/>
            <person name="Bruce D."/>
            <person name="Han C."/>
            <person name="Tapia R."/>
            <person name="Gilna P."/>
            <person name="Schmutz J."/>
            <person name="Larimer F."/>
            <person name="Land M."/>
            <person name="Hauser L."/>
            <person name="Kyrpides N."/>
            <person name="Mikhailova N."/>
            <person name="Janssen P.H."/>
            <person name="Kuske C.R."/>
            <person name="Richardson P."/>
        </authorList>
    </citation>
    <scope>NUCLEOTIDE SEQUENCE</scope>
    <source>
        <strain evidence="10">Ellin6076</strain>
    </source>
</reference>
<dbReference type="InterPro" id="IPR000640">
    <property type="entry name" value="EFG_V-like"/>
</dbReference>
<dbReference type="InterPro" id="IPR020568">
    <property type="entry name" value="Ribosomal_Su5_D2-typ_SF"/>
</dbReference>
<dbReference type="NCBIfam" id="TIGR00484">
    <property type="entry name" value="EF-G"/>
    <property type="match status" value="1"/>
</dbReference>
<dbReference type="InterPro" id="IPR004540">
    <property type="entry name" value="Transl_elong_EFG/EF2"/>
</dbReference>
<keyword evidence="3" id="KW-0547">Nucleotide-binding</keyword>
<keyword evidence="5" id="KW-0648">Protein biosynthesis</keyword>
<comment type="function">
    <text evidence="7">Catalyzes the GTP-dependent ribosomal translocation step during translation elongation. During this step, the ribosome changes from the pre-translocational (PRE) to the post-translocational (POST) state as the newly formed A-site-bound peptidyl-tRNA and P-site-bound deacylated tRNA move to the P and E sites, respectively. Catalyzes the coordinated movement of the two tRNA molecules, the mRNA and conformational changes in the ribosome.</text>
</comment>
<feature type="domain" description="Tr-type G" evidence="9">
    <location>
        <begin position="7"/>
        <end position="281"/>
    </location>
</feature>
<evidence type="ECO:0000256" key="3">
    <source>
        <dbReference type="ARBA" id="ARBA00022741"/>
    </source>
</evidence>
<dbReference type="Gene3D" id="3.30.230.10">
    <property type="match status" value="1"/>
</dbReference>
<dbReference type="InterPro" id="IPR035647">
    <property type="entry name" value="EFG_III/V"/>
</dbReference>
<dbReference type="Gene3D" id="3.30.70.870">
    <property type="entry name" value="Elongation Factor G (Translational Gtpase), domain 3"/>
    <property type="match status" value="1"/>
</dbReference>
<proteinExistence type="inferred from homology"/>
<dbReference type="SUPFAM" id="SSF50447">
    <property type="entry name" value="Translation proteins"/>
    <property type="match status" value="1"/>
</dbReference>
<protein>
    <recommendedName>
        <fullName evidence="2 8">Elongation factor G</fullName>
    </recommendedName>
</protein>
<dbReference type="Pfam" id="PF00009">
    <property type="entry name" value="GTP_EFTU"/>
    <property type="match status" value="1"/>
</dbReference>
<evidence type="ECO:0000256" key="5">
    <source>
        <dbReference type="ARBA" id="ARBA00022917"/>
    </source>
</evidence>
<dbReference type="EMBL" id="CP000473">
    <property type="protein sequence ID" value="ABJ88574.1"/>
    <property type="molecule type" value="Genomic_DNA"/>
</dbReference>
<dbReference type="GO" id="GO:0005525">
    <property type="term" value="F:GTP binding"/>
    <property type="evidence" value="ECO:0007669"/>
    <property type="project" value="UniProtKB-UniRule"/>
</dbReference>
<dbReference type="SMART" id="SM00838">
    <property type="entry name" value="EFG_C"/>
    <property type="match status" value="1"/>
</dbReference>
<dbReference type="OrthoDB" id="9804431at2"/>
<dbReference type="SMART" id="SM00889">
    <property type="entry name" value="EFG_IV"/>
    <property type="match status" value="1"/>
</dbReference>
<comment type="similarity">
    <text evidence="1">Belongs to the TRAFAC class translation factor GTPase superfamily. Classic translation factor GTPase family. EF-G/EF-2 subfamily.</text>
</comment>
<dbReference type="CDD" id="cd04088">
    <property type="entry name" value="EFG_mtEFG_II"/>
    <property type="match status" value="1"/>
</dbReference>
<dbReference type="InterPro" id="IPR009000">
    <property type="entry name" value="Transl_B-barrel_sf"/>
</dbReference>
<dbReference type="CDD" id="cd03713">
    <property type="entry name" value="EFG_mtEFG_C"/>
    <property type="match status" value="1"/>
</dbReference>
<keyword evidence="6" id="KW-0342">GTP-binding</keyword>
<dbReference type="InterPro" id="IPR005225">
    <property type="entry name" value="Small_GTP-bd"/>
</dbReference>
<dbReference type="SUPFAM" id="SSF54211">
    <property type="entry name" value="Ribosomal protein S5 domain 2-like"/>
    <property type="match status" value="1"/>
</dbReference>
<dbReference type="SUPFAM" id="SSF54980">
    <property type="entry name" value="EF-G C-terminal domain-like"/>
    <property type="match status" value="2"/>
</dbReference>
<dbReference type="STRING" id="234267.Acid_7675"/>
<evidence type="ECO:0000313" key="10">
    <source>
        <dbReference type="EMBL" id="ABJ88574.1"/>
    </source>
</evidence>
<dbReference type="InterPro" id="IPR014721">
    <property type="entry name" value="Ribsml_uS5_D2-typ_fold_subgr"/>
</dbReference>
<dbReference type="GO" id="GO:0003924">
    <property type="term" value="F:GTPase activity"/>
    <property type="evidence" value="ECO:0007669"/>
    <property type="project" value="InterPro"/>
</dbReference>
<gene>
    <name evidence="10" type="ordered locus">Acid_7675</name>
</gene>
<dbReference type="AlphaFoldDB" id="Q01P46"/>
<dbReference type="InterPro" id="IPR047872">
    <property type="entry name" value="EFG_IV"/>
</dbReference>
<dbReference type="PRINTS" id="PR00315">
    <property type="entry name" value="ELONGATNFCT"/>
</dbReference>
<dbReference type="FunFam" id="3.30.230.10:FF:000003">
    <property type="entry name" value="Elongation factor G"/>
    <property type="match status" value="1"/>
</dbReference>
<dbReference type="InterPro" id="IPR041095">
    <property type="entry name" value="EFG_II"/>
</dbReference>
<dbReference type="InterPro" id="IPR005517">
    <property type="entry name" value="Transl_elong_EFG/EF2_IV"/>
</dbReference>
<evidence type="ECO:0000256" key="8">
    <source>
        <dbReference type="NCBIfam" id="TIGR00484"/>
    </source>
</evidence>
<dbReference type="Pfam" id="PF14492">
    <property type="entry name" value="EFG_III"/>
    <property type="match status" value="1"/>
</dbReference>
<dbReference type="NCBIfam" id="NF009381">
    <property type="entry name" value="PRK12740.1-5"/>
    <property type="match status" value="1"/>
</dbReference>
<dbReference type="PANTHER" id="PTHR43261:SF6">
    <property type="entry name" value="ELONGATION FACTOR G-LIKE PROTEIN"/>
    <property type="match status" value="1"/>
</dbReference>
<dbReference type="GO" id="GO:0032790">
    <property type="term" value="P:ribosome disassembly"/>
    <property type="evidence" value="ECO:0007669"/>
    <property type="project" value="TreeGrafter"/>
</dbReference>
<dbReference type="NCBIfam" id="NF009379">
    <property type="entry name" value="PRK12740.1-3"/>
    <property type="match status" value="1"/>
</dbReference>
<dbReference type="eggNOG" id="COG0480">
    <property type="taxonomic scope" value="Bacteria"/>
</dbReference>
<dbReference type="CDD" id="cd04170">
    <property type="entry name" value="EF-G_bact"/>
    <property type="match status" value="1"/>
</dbReference>
<evidence type="ECO:0000259" key="9">
    <source>
        <dbReference type="PROSITE" id="PS51722"/>
    </source>
</evidence>
<keyword evidence="4 10" id="KW-0251">Elongation factor</keyword>
<dbReference type="Gene3D" id="2.40.30.10">
    <property type="entry name" value="Translation factors"/>
    <property type="match status" value="1"/>
</dbReference>
<dbReference type="InterPro" id="IPR027417">
    <property type="entry name" value="P-loop_NTPase"/>
</dbReference>
<dbReference type="HOGENOM" id="CLU_002794_4_1_0"/>
<evidence type="ECO:0000256" key="2">
    <source>
        <dbReference type="ARBA" id="ARBA00017872"/>
    </source>
</evidence>
<dbReference type="CDD" id="cd16262">
    <property type="entry name" value="EFG_III"/>
    <property type="match status" value="1"/>
</dbReference>
<evidence type="ECO:0000256" key="1">
    <source>
        <dbReference type="ARBA" id="ARBA00005870"/>
    </source>
</evidence>
<dbReference type="InParanoid" id="Q01P46"/>
<dbReference type="NCBIfam" id="NF009891">
    <property type="entry name" value="PRK13351.1-1"/>
    <property type="match status" value="1"/>
</dbReference>
<dbReference type="SUPFAM" id="SSF52540">
    <property type="entry name" value="P-loop containing nucleoside triphosphate hydrolases"/>
    <property type="match status" value="1"/>
</dbReference>
<dbReference type="FunFam" id="3.30.70.240:FF:000001">
    <property type="entry name" value="Elongation factor G"/>
    <property type="match status" value="1"/>
</dbReference>
<dbReference type="Gene3D" id="3.30.70.240">
    <property type="match status" value="1"/>
</dbReference>
<dbReference type="InterPro" id="IPR000795">
    <property type="entry name" value="T_Tr_GTP-bd_dom"/>
</dbReference>
<dbReference type="InterPro" id="IPR035649">
    <property type="entry name" value="EFG_V"/>
</dbReference>
<dbReference type="Pfam" id="PF00679">
    <property type="entry name" value="EFG_C"/>
    <property type="match status" value="1"/>
</dbReference>
<name>Q01P46_SOLUE</name>
<dbReference type="Pfam" id="PF03764">
    <property type="entry name" value="EFG_IV"/>
    <property type="match status" value="1"/>
</dbReference>
<dbReference type="PANTHER" id="PTHR43261">
    <property type="entry name" value="TRANSLATION ELONGATION FACTOR G-RELATED"/>
    <property type="match status" value="1"/>
</dbReference>
<dbReference type="InterPro" id="IPR009022">
    <property type="entry name" value="EFG_III"/>
</dbReference>
<dbReference type="PROSITE" id="PS51722">
    <property type="entry name" value="G_TR_2"/>
    <property type="match status" value="1"/>
</dbReference>
<evidence type="ECO:0000256" key="6">
    <source>
        <dbReference type="ARBA" id="ARBA00023134"/>
    </source>
</evidence>
<dbReference type="Gene3D" id="3.40.50.300">
    <property type="entry name" value="P-loop containing nucleotide triphosphate hydrolases"/>
    <property type="match status" value="1"/>
</dbReference>
<evidence type="ECO:0000256" key="7">
    <source>
        <dbReference type="ARBA" id="ARBA00024731"/>
    </source>
</evidence>
<evidence type="ECO:0000256" key="4">
    <source>
        <dbReference type="ARBA" id="ARBA00022768"/>
    </source>
</evidence>
<dbReference type="InterPro" id="IPR053905">
    <property type="entry name" value="EF-G-like_DII"/>
</dbReference>
<dbReference type="Pfam" id="PF22042">
    <property type="entry name" value="EF-G_D2"/>
    <property type="match status" value="1"/>
</dbReference>
<accession>Q01P46</accession>
<organism evidence="10">
    <name type="scientific">Solibacter usitatus (strain Ellin6076)</name>
    <dbReference type="NCBI Taxonomy" id="234267"/>
    <lineage>
        <taxon>Bacteria</taxon>
        <taxon>Pseudomonadati</taxon>
        <taxon>Acidobacteriota</taxon>
        <taxon>Terriglobia</taxon>
        <taxon>Bryobacterales</taxon>
        <taxon>Solibacteraceae</taxon>
        <taxon>Candidatus Solibacter</taxon>
    </lineage>
</organism>
<dbReference type="GO" id="GO:0003746">
    <property type="term" value="F:translation elongation factor activity"/>
    <property type="evidence" value="ECO:0007669"/>
    <property type="project" value="UniProtKB-UniRule"/>
</dbReference>
<dbReference type="NCBIfam" id="TIGR00231">
    <property type="entry name" value="small_GTP"/>
    <property type="match status" value="1"/>
</dbReference>
<dbReference type="CDD" id="cd01434">
    <property type="entry name" value="EFG_mtEFG1_IV"/>
    <property type="match status" value="1"/>
</dbReference>